<dbReference type="Proteomes" id="UP001054945">
    <property type="component" value="Unassembled WGS sequence"/>
</dbReference>
<evidence type="ECO:0000313" key="11">
    <source>
        <dbReference type="EMBL" id="GIY65760.1"/>
    </source>
</evidence>
<reference evidence="11 12" key="1">
    <citation type="submission" date="2021-06" db="EMBL/GenBank/DDBJ databases">
        <title>Caerostris extrusa draft genome.</title>
        <authorList>
            <person name="Kono N."/>
            <person name="Arakawa K."/>
        </authorList>
    </citation>
    <scope>NUCLEOTIDE SEQUENCE [LARGE SCALE GENOMIC DNA]</scope>
</reference>
<dbReference type="PANTHER" id="PTHR48092">
    <property type="entry name" value="KNIRPS-RELATED PROTEIN-RELATED"/>
    <property type="match status" value="1"/>
</dbReference>
<sequence>MNQLCKVCGEPAAGYHFGAFTCEGCKSFFGRTYNNLAALGECKNSGQCVINKKNRTSCKSCRLKKCLLVGMSKAVFFFKASFVGKIKGREQTIRSGNGCKKEGVMFTNLLRKETCERLDLEPRTVTIAHSTIPFRSRYGRRSNWFKIHCLIQDQAEMTSRLTDQGVLSNSHYDTKDMVHHFRSEFSDVTLPSNGHSNRGSLLLIQEPWKQPRVPFLTTTSHPKVLQTGIPTGIQGMMPAVQLTSEKKMLPSIITITTTYLCPQFPLFTQANSSSILPTAETPSSDATMDGINDNDEEEYINMDDNENDSTPARAETPLDLTSKRAVSC</sequence>
<organism evidence="11 12">
    <name type="scientific">Caerostris extrusa</name>
    <name type="common">Bark spider</name>
    <name type="synonym">Caerostris bankana</name>
    <dbReference type="NCBI Taxonomy" id="172846"/>
    <lineage>
        <taxon>Eukaryota</taxon>
        <taxon>Metazoa</taxon>
        <taxon>Ecdysozoa</taxon>
        <taxon>Arthropoda</taxon>
        <taxon>Chelicerata</taxon>
        <taxon>Arachnida</taxon>
        <taxon>Araneae</taxon>
        <taxon>Araneomorphae</taxon>
        <taxon>Entelegynae</taxon>
        <taxon>Araneoidea</taxon>
        <taxon>Araneidae</taxon>
        <taxon>Caerostris</taxon>
    </lineage>
</organism>
<evidence type="ECO:0000256" key="5">
    <source>
        <dbReference type="ARBA" id="ARBA00023125"/>
    </source>
</evidence>
<gene>
    <name evidence="11" type="primary">kni</name>
    <name evidence="11" type="ORF">CEXT_299781</name>
</gene>
<evidence type="ECO:0000256" key="2">
    <source>
        <dbReference type="ARBA" id="ARBA00022771"/>
    </source>
</evidence>
<dbReference type="PROSITE" id="PS00031">
    <property type="entry name" value="NUCLEAR_REC_DBD_1"/>
    <property type="match status" value="1"/>
</dbReference>
<evidence type="ECO:0000256" key="6">
    <source>
        <dbReference type="ARBA" id="ARBA00023163"/>
    </source>
</evidence>
<feature type="domain" description="Nuclear receptor" evidence="10">
    <location>
        <begin position="2"/>
        <end position="78"/>
    </location>
</feature>
<keyword evidence="7" id="KW-0675">Receptor</keyword>
<keyword evidence="1" id="KW-0479">Metal-binding</keyword>
<evidence type="ECO:0000313" key="12">
    <source>
        <dbReference type="Proteomes" id="UP001054945"/>
    </source>
</evidence>
<evidence type="ECO:0000256" key="7">
    <source>
        <dbReference type="ARBA" id="ARBA00023170"/>
    </source>
</evidence>
<evidence type="ECO:0000256" key="9">
    <source>
        <dbReference type="SAM" id="MobiDB-lite"/>
    </source>
</evidence>
<dbReference type="CDD" id="cd06916">
    <property type="entry name" value="NR_DBD_like"/>
    <property type="match status" value="1"/>
</dbReference>
<keyword evidence="6" id="KW-0804">Transcription</keyword>
<dbReference type="PRINTS" id="PR00047">
    <property type="entry name" value="STROIDFINGER"/>
</dbReference>
<dbReference type="EMBL" id="BPLR01014026">
    <property type="protein sequence ID" value="GIY65760.1"/>
    <property type="molecule type" value="Genomic_DNA"/>
</dbReference>
<keyword evidence="4" id="KW-0805">Transcription regulation</keyword>
<protein>
    <submittedName>
        <fullName evidence="11">Zygotic gap protein knirps</fullName>
    </submittedName>
</protein>
<name>A0AAV4V8A2_CAEEX</name>
<dbReference type="Pfam" id="PF00105">
    <property type="entry name" value="zf-C4"/>
    <property type="match status" value="1"/>
</dbReference>
<keyword evidence="2" id="KW-0863">Zinc-finger</keyword>
<dbReference type="InterPro" id="IPR050200">
    <property type="entry name" value="Nuclear_hormone_rcpt_NR3"/>
</dbReference>
<dbReference type="GO" id="GO:0008270">
    <property type="term" value="F:zinc ion binding"/>
    <property type="evidence" value="ECO:0007669"/>
    <property type="project" value="UniProtKB-KW"/>
</dbReference>
<comment type="caution">
    <text evidence="11">The sequence shown here is derived from an EMBL/GenBank/DDBJ whole genome shotgun (WGS) entry which is preliminary data.</text>
</comment>
<evidence type="ECO:0000256" key="4">
    <source>
        <dbReference type="ARBA" id="ARBA00023015"/>
    </source>
</evidence>
<accession>A0AAV4V8A2</accession>
<dbReference type="Gene3D" id="3.30.50.10">
    <property type="entry name" value="Erythroid Transcription Factor GATA-1, subunit A"/>
    <property type="match status" value="1"/>
</dbReference>
<evidence type="ECO:0000256" key="8">
    <source>
        <dbReference type="ARBA" id="ARBA00023242"/>
    </source>
</evidence>
<evidence type="ECO:0000259" key="10">
    <source>
        <dbReference type="PROSITE" id="PS51030"/>
    </source>
</evidence>
<keyword evidence="5" id="KW-0238">DNA-binding</keyword>
<dbReference type="InterPro" id="IPR001628">
    <property type="entry name" value="Znf_hrmn_rcpt"/>
</dbReference>
<dbReference type="GO" id="GO:0003700">
    <property type="term" value="F:DNA-binding transcription factor activity"/>
    <property type="evidence" value="ECO:0007669"/>
    <property type="project" value="InterPro"/>
</dbReference>
<dbReference type="AlphaFoldDB" id="A0AAV4V8A2"/>
<feature type="region of interest" description="Disordered" evidence="9">
    <location>
        <begin position="300"/>
        <end position="328"/>
    </location>
</feature>
<keyword evidence="12" id="KW-1185">Reference proteome</keyword>
<dbReference type="PROSITE" id="PS51030">
    <property type="entry name" value="NUCLEAR_REC_DBD_2"/>
    <property type="match status" value="1"/>
</dbReference>
<keyword evidence="3" id="KW-0862">Zinc</keyword>
<proteinExistence type="predicted"/>
<dbReference type="SMART" id="SM00399">
    <property type="entry name" value="ZnF_C4"/>
    <property type="match status" value="1"/>
</dbReference>
<dbReference type="SUPFAM" id="SSF57716">
    <property type="entry name" value="Glucocorticoid receptor-like (DNA-binding domain)"/>
    <property type="match status" value="1"/>
</dbReference>
<keyword evidence="8" id="KW-0539">Nucleus</keyword>
<evidence type="ECO:0000256" key="3">
    <source>
        <dbReference type="ARBA" id="ARBA00022833"/>
    </source>
</evidence>
<dbReference type="GO" id="GO:0043565">
    <property type="term" value="F:sequence-specific DNA binding"/>
    <property type="evidence" value="ECO:0007669"/>
    <property type="project" value="InterPro"/>
</dbReference>
<dbReference type="InterPro" id="IPR013088">
    <property type="entry name" value="Znf_NHR/GATA"/>
</dbReference>
<evidence type="ECO:0000256" key="1">
    <source>
        <dbReference type="ARBA" id="ARBA00022723"/>
    </source>
</evidence>